<protein>
    <recommendedName>
        <fullName evidence="4">DUF4352 domain-containing protein</fullName>
    </recommendedName>
</protein>
<name>A0ABT3PIM2_9BACT</name>
<feature type="transmembrane region" description="Helical" evidence="1">
    <location>
        <begin position="39"/>
        <end position="61"/>
    </location>
</feature>
<dbReference type="EMBL" id="JAGGJA010000002">
    <property type="protein sequence ID" value="MCW9705786.1"/>
    <property type="molecule type" value="Genomic_DNA"/>
</dbReference>
<dbReference type="RefSeq" id="WP_265764455.1">
    <property type="nucleotide sequence ID" value="NZ_JAGGJA010000002.1"/>
</dbReference>
<organism evidence="2 3">
    <name type="scientific">Fodinibius salsisoli</name>
    <dbReference type="NCBI Taxonomy" id="2820877"/>
    <lineage>
        <taxon>Bacteria</taxon>
        <taxon>Pseudomonadati</taxon>
        <taxon>Balneolota</taxon>
        <taxon>Balneolia</taxon>
        <taxon>Balneolales</taxon>
        <taxon>Balneolaceae</taxon>
        <taxon>Fodinibius</taxon>
    </lineage>
</organism>
<gene>
    <name evidence="2" type="ORF">J6I44_02915</name>
</gene>
<reference evidence="2 3" key="1">
    <citation type="submission" date="2021-03" db="EMBL/GenBank/DDBJ databases">
        <title>Aliifodinibius sp. nov., a new bacterium isolated from saline soil.</title>
        <authorList>
            <person name="Galisteo C."/>
            <person name="De La Haba R."/>
            <person name="Sanchez-Porro C."/>
            <person name="Ventosa A."/>
        </authorList>
    </citation>
    <scope>NUCLEOTIDE SEQUENCE [LARGE SCALE GENOMIC DNA]</scope>
    <source>
        <strain evidence="2 3">1BSP15-2V2</strain>
    </source>
</reference>
<dbReference type="Proteomes" id="UP001207918">
    <property type="component" value="Unassembled WGS sequence"/>
</dbReference>
<evidence type="ECO:0000313" key="2">
    <source>
        <dbReference type="EMBL" id="MCW9705786.1"/>
    </source>
</evidence>
<feature type="transmembrane region" description="Helical" evidence="1">
    <location>
        <begin position="12"/>
        <end position="33"/>
    </location>
</feature>
<evidence type="ECO:0000313" key="3">
    <source>
        <dbReference type="Proteomes" id="UP001207918"/>
    </source>
</evidence>
<comment type="caution">
    <text evidence="2">The sequence shown here is derived from an EMBL/GenBank/DDBJ whole genome shotgun (WGS) entry which is preliminary data.</text>
</comment>
<keyword evidence="1" id="KW-0812">Transmembrane</keyword>
<evidence type="ECO:0008006" key="4">
    <source>
        <dbReference type="Google" id="ProtNLM"/>
    </source>
</evidence>
<keyword evidence="1" id="KW-0472">Membrane</keyword>
<keyword evidence="3" id="KW-1185">Reference proteome</keyword>
<proteinExistence type="predicted"/>
<keyword evidence="1" id="KW-1133">Transmembrane helix</keyword>
<evidence type="ECO:0000256" key="1">
    <source>
        <dbReference type="SAM" id="Phobius"/>
    </source>
</evidence>
<accession>A0ABT3PIM2</accession>
<sequence length="286" mass="32598">MKLYPNNSTFVWAVSIIAIILSLLAISVVPLFLYDGVRFSPTLLITWLTASAIILTLAVSFESLRELKESKEHQFAPILNISKLDYNNDFSNQESNVHSTHITFDIRNSGEGKAINVKNYIYLRDSDDIQWVKKELDSSNFDLKADENVEQKTTFGNLTHPKGDNPNIVIELTFNDTLGKKYDIIKTYNYSFFGGIEETNTVDSLKLEDEKKVQTVEKRAKEKAKKISKKYKKDISVEEVGCEKQRVYLVITYNGNKLIEGDSLMFSADTIVENIFTGIEIKLRNV</sequence>